<dbReference type="SUPFAM" id="SSF46689">
    <property type="entry name" value="Homeodomain-like"/>
    <property type="match status" value="1"/>
</dbReference>
<dbReference type="PROSITE" id="PS50977">
    <property type="entry name" value="HTH_TETR_2"/>
    <property type="match status" value="1"/>
</dbReference>
<feature type="domain" description="HTH tetR-type" evidence="5">
    <location>
        <begin position="5"/>
        <end position="65"/>
    </location>
</feature>
<dbReference type="PANTHER" id="PTHR30055">
    <property type="entry name" value="HTH-TYPE TRANSCRIPTIONAL REGULATOR RUTR"/>
    <property type="match status" value="1"/>
</dbReference>
<reference evidence="7" key="1">
    <citation type="journal article" date="2019" name="Int. J. Syst. Evol. Microbiol.">
        <title>The Global Catalogue of Microorganisms (GCM) 10K type strain sequencing project: providing services to taxonomists for standard genome sequencing and annotation.</title>
        <authorList>
            <consortium name="The Broad Institute Genomics Platform"/>
            <consortium name="The Broad Institute Genome Sequencing Center for Infectious Disease"/>
            <person name="Wu L."/>
            <person name="Ma J."/>
        </authorList>
    </citation>
    <scope>NUCLEOTIDE SEQUENCE [LARGE SCALE GENOMIC DNA]</scope>
    <source>
        <strain evidence="7">KCTC 33576</strain>
    </source>
</reference>
<dbReference type="InterPro" id="IPR009057">
    <property type="entry name" value="Homeodomain-like_sf"/>
</dbReference>
<dbReference type="Proteomes" id="UP001597391">
    <property type="component" value="Unassembled WGS sequence"/>
</dbReference>
<sequence length="186" mass="19840">MPRVGLTREKLIATATAIADEHGLAAVTMHALARQYGVAAPSMYKHVRNLEDLHSAIAAEGLVLFERSLRASDGSVTGLARAYRAFASNHPGLYDASQSPALTAQGQGQEISRRVVSLIASVLPENLSPDDTVDSVRIIRSALHGFVTLERDGGFGQPASANRTFEELCTVLTMIVSLRAVTTKQG</sequence>
<evidence type="ECO:0000256" key="4">
    <source>
        <dbReference type="PROSITE-ProRule" id="PRU00335"/>
    </source>
</evidence>
<protein>
    <submittedName>
        <fullName evidence="6">TetR/AcrR family transcriptional regulator</fullName>
    </submittedName>
</protein>
<dbReference type="RefSeq" id="WP_377467492.1">
    <property type="nucleotide sequence ID" value="NZ_JBHUOP010000006.1"/>
</dbReference>
<dbReference type="InterPro" id="IPR025996">
    <property type="entry name" value="MT1864/Rv1816-like_C"/>
</dbReference>
<name>A0ABW5XHM1_9MICO</name>
<keyword evidence="7" id="KW-1185">Reference proteome</keyword>
<evidence type="ECO:0000313" key="7">
    <source>
        <dbReference type="Proteomes" id="UP001597391"/>
    </source>
</evidence>
<feature type="DNA-binding region" description="H-T-H motif" evidence="4">
    <location>
        <begin position="28"/>
        <end position="47"/>
    </location>
</feature>
<proteinExistence type="predicted"/>
<keyword evidence="1" id="KW-0805">Transcription regulation</keyword>
<accession>A0ABW5XHM1</accession>
<keyword evidence="2 4" id="KW-0238">DNA-binding</keyword>
<evidence type="ECO:0000256" key="3">
    <source>
        <dbReference type="ARBA" id="ARBA00023163"/>
    </source>
</evidence>
<keyword evidence="3" id="KW-0804">Transcription</keyword>
<comment type="caution">
    <text evidence="6">The sequence shown here is derived from an EMBL/GenBank/DDBJ whole genome shotgun (WGS) entry which is preliminary data.</text>
</comment>
<gene>
    <name evidence="6" type="ORF">ACFSYH_12965</name>
</gene>
<evidence type="ECO:0000256" key="2">
    <source>
        <dbReference type="ARBA" id="ARBA00023125"/>
    </source>
</evidence>
<evidence type="ECO:0000256" key="1">
    <source>
        <dbReference type="ARBA" id="ARBA00023015"/>
    </source>
</evidence>
<dbReference type="Pfam" id="PF00440">
    <property type="entry name" value="TetR_N"/>
    <property type="match status" value="1"/>
</dbReference>
<dbReference type="InterPro" id="IPR001647">
    <property type="entry name" value="HTH_TetR"/>
</dbReference>
<dbReference type="SUPFAM" id="SSF48498">
    <property type="entry name" value="Tetracyclin repressor-like, C-terminal domain"/>
    <property type="match status" value="1"/>
</dbReference>
<dbReference type="PANTHER" id="PTHR30055:SF234">
    <property type="entry name" value="HTH-TYPE TRANSCRIPTIONAL REGULATOR BETI"/>
    <property type="match status" value="1"/>
</dbReference>
<dbReference type="Gene3D" id="1.10.10.60">
    <property type="entry name" value="Homeodomain-like"/>
    <property type="match status" value="1"/>
</dbReference>
<organism evidence="6 7">
    <name type="scientific">Populibacterium corticicola</name>
    <dbReference type="NCBI Taxonomy" id="1812826"/>
    <lineage>
        <taxon>Bacteria</taxon>
        <taxon>Bacillati</taxon>
        <taxon>Actinomycetota</taxon>
        <taxon>Actinomycetes</taxon>
        <taxon>Micrococcales</taxon>
        <taxon>Jonesiaceae</taxon>
        <taxon>Populibacterium</taxon>
    </lineage>
</organism>
<dbReference type="Pfam" id="PF13305">
    <property type="entry name" value="TetR_C_33"/>
    <property type="match status" value="1"/>
</dbReference>
<dbReference type="Gene3D" id="1.10.357.10">
    <property type="entry name" value="Tetracycline Repressor, domain 2"/>
    <property type="match status" value="1"/>
</dbReference>
<evidence type="ECO:0000259" key="5">
    <source>
        <dbReference type="PROSITE" id="PS50977"/>
    </source>
</evidence>
<dbReference type="EMBL" id="JBHUOP010000006">
    <property type="protein sequence ID" value="MFD2841470.1"/>
    <property type="molecule type" value="Genomic_DNA"/>
</dbReference>
<evidence type="ECO:0000313" key="6">
    <source>
        <dbReference type="EMBL" id="MFD2841470.1"/>
    </source>
</evidence>
<dbReference type="InterPro" id="IPR036271">
    <property type="entry name" value="Tet_transcr_reg_TetR-rel_C_sf"/>
</dbReference>
<dbReference type="InterPro" id="IPR050109">
    <property type="entry name" value="HTH-type_TetR-like_transc_reg"/>
</dbReference>